<evidence type="ECO:0000256" key="1">
    <source>
        <dbReference type="SAM" id="Coils"/>
    </source>
</evidence>
<dbReference type="AlphaFoldDB" id="A0A0P7D8Y8"/>
<reference evidence="3 5" key="1">
    <citation type="submission" date="2015-09" db="EMBL/GenBank/DDBJ databases">
        <title>Draft Genome Sequence of Pseudoalteromonas lipolytica UCD-48B.</title>
        <authorList>
            <person name="Krusor M."/>
            <person name="Coil D.A."/>
            <person name="Lang J.M."/>
            <person name="Eisen J.A."/>
            <person name="Alexiev A."/>
        </authorList>
    </citation>
    <scope>NUCLEOTIDE SEQUENCE [LARGE SCALE GENOMIC DNA]</scope>
    <source>
        <strain evidence="3 5">UCD-48B</strain>
    </source>
</reference>
<accession>A0A0P7D8Y8</accession>
<dbReference type="EMBL" id="LJTC01000002">
    <property type="protein sequence ID" value="KPM85068.1"/>
    <property type="molecule type" value="Genomic_DNA"/>
</dbReference>
<dbReference type="OrthoDB" id="6314407at2"/>
<proteinExistence type="predicted"/>
<evidence type="ECO:0000256" key="2">
    <source>
        <dbReference type="SAM" id="SignalP"/>
    </source>
</evidence>
<sequence>MNLVRISASALLIAATTACIGLSNASTANDQGDYRVITFKDCKKVSEITLNNEQIAAYLELKHEQVKLEALEQPISNIEQQVTEYSEQIEAIAEKAIIENENHLRINKSLLKEQDKLATELNKLMAAHDADFKALEQQAKLIEHAAKQFDKTMKPLMEQGDSTHLQILAPGEDEKSGCFYTI</sequence>
<comment type="caution">
    <text evidence="3">The sequence shown here is derived from an EMBL/GenBank/DDBJ whole genome shotgun (WGS) entry which is preliminary data.</text>
</comment>
<keyword evidence="1" id="KW-0175">Coiled coil</keyword>
<dbReference type="EMBL" id="JAQPZS010000015">
    <property type="protein sequence ID" value="MEJ6497318.1"/>
    <property type="molecule type" value="Genomic_DNA"/>
</dbReference>
<keyword evidence="2" id="KW-0732">Signal</keyword>
<dbReference type="PROSITE" id="PS51257">
    <property type="entry name" value="PROKAR_LIPOPROTEIN"/>
    <property type="match status" value="1"/>
</dbReference>
<reference evidence="4 6" key="2">
    <citation type="submission" date="2023-01" db="EMBL/GenBank/DDBJ databases">
        <title>Trichodesmium-associated heterotrophic epibiont bacteria.</title>
        <authorList>
            <person name="Cleveland C.S."/>
            <person name="Webb E.A."/>
        </authorList>
    </citation>
    <scope>NUCLEOTIDE SEQUENCE [LARGE SCALE GENOMIC DNA]</scope>
    <source>
        <strain evidence="4 6">USCH2</strain>
    </source>
</reference>
<keyword evidence="6" id="KW-1185">Reference proteome</keyword>
<gene>
    <name evidence="3" type="ORF">AOG27_04715</name>
    <name evidence="4" type="ORF">PQI24_14840</name>
</gene>
<dbReference type="Proteomes" id="UP001377972">
    <property type="component" value="Unassembled WGS sequence"/>
</dbReference>
<dbReference type="PATRIC" id="fig|570156.3.peg.931"/>
<dbReference type="RefSeq" id="WP_054551827.1">
    <property type="nucleotide sequence ID" value="NZ_JAQPZS010000015.1"/>
</dbReference>
<feature type="coiled-coil region" evidence="1">
    <location>
        <begin position="68"/>
        <end position="138"/>
    </location>
</feature>
<name>A0A0P7D8Y8_9GAMM</name>
<evidence type="ECO:0000313" key="4">
    <source>
        <dbReference type="EMBL" id="MEJ6497318.1"/>
    </source>
</evidence>
<organism evidence="3 5">
    <name type="scientific">Pseudoalteromonas lipolytica</name>
    <dbReference type="NCBI Taxonomy" id="570156"/>
    <lineage>
        <taxon>Bacteria</taxon>
        <taxon>Pseudomonadati</taxon>
        <taxon>Pseudomonadota</taxon>
        <taxon>Gammaproteobacteria</taxon>
        <taxon>Alteromonadales</taxon>
        <taxon>Pseudoalteromonadaceae</taxon>
        <taxon>Pseudoalteromonas</taxon>
    </lineage>
</organism>
<protein>
    <submittedName>
        <fullName evidence="3">Uncharacterized protein</fullName>
    </submittedName>
</protein>
<dbReference type="Proteomes" id="UP000050378">
    <property type="component" value="Unassembled WGS sequence"/>
</dbReference>
<evidence type="ECO:0000313" key="3">
    <source>
        <dbReference type="EMBL" id="KPM85068.1"/>
    </source>
</evidence>
<feature type="chain" id="PRO_5006137659" evidence="2">
    <location>
        <begin position="29"/>
        <end position="182"/>
    </location>
</feature>
<evidence type="ECO:0000313" key="6">
    <source>
        <dbReference type="Proteomes" id="UP001377972"/>
    </source>
</evidence>
<feature type="signal peptide" evidence="2">
    <location>
        <begin position="1"/>
        <end position="28"/>
    </location>
</feature>
<evidence type="ECO:0000313" key="5">
    <source>
        <dbReference type="Proteomes" id="UP000050378"/>
    </source>
</evidence>